<keyword evidence="2" id="KW-1185">Reference proteome</keyword>
<comment type="caution">
    <text evidence="1">The sequence shown here is derived from an EMBL/GenBank/DDBJ whole genome shotgun (WGS) entry which is preliminary data.</text>
</comment>
<evidence type="ECO:0000313" key="1">
    <source>
        <dbReference type="EMBL" id="MFM0107270.1"/>
    </source>
</evidence>
<evidence type="ECO:0000313" key="2">
    <source>
        <dbReference type="Proteomes" id="UP001629235"/>
    </source>
</evidence>
<dbReference type="Proteomes" id="UP001629235">
    <property type="component" value="Unassembled WGS sequence"/>
</dbReference>
<proteinExistence type="predicted"/>
<gene>
    <name evidence="1" type="ORF">PQR01_28255</name>
</gene>
<dbReference type="EMBL" id="JAQQDW010000076">
    <property type="protein sequence ID" value="MFM0107270.1"/>
    <property type="molecule type" value="Genomic_DNA"/>
</dbReference>
<sequence>MQVVNILRAKFTLSRLVRAVEQGLERELIIARHGLPVAKLVRWEKTWTGTRIGVAKGSFEVPDPVETHSKEIAELFVGAPLSAIPFDTADDTSPARSECLSDNLPLLSPPLTAVSVHAGAYQAHDLLSAMPLVCTGTRMGVLGETLWERTARALQNVQPAGPYPQSDALTVFVRDNCVLTARFDVSLTLRGAIAWIVVGDVPRFKIAPIPVNDCDDAVVVARKIFAAGLPQQSLACSGAVVSSEPADSATPSNRPRCSSRTRG</sequence>
<reference evidence="1 2" key="1">
    <citation type="journal article" date="2024" name="Chem. Sci.">
        <title>Discovery of megapolipeptins by genome mining of a Burkholderiales bacteria collection.</title>
        <authorList>
            <person name="Paulo B.S."/>
            <person name="Recchia M.J.J."/>
            <person name="Lee S."/>
            <person name="Fergusson C.H."/>
            <person name="Romanowski S.B."/>
            <person name="Hernandez A."/>
            <person name="Krull N."/>
            <person name="Liu D.Y."/>
            <person name="Cavanagh H."/>
            <person name="Bos A."/>
            <person name="Gray C.A."/>
            <person name="Murphy B.T."/>
            <person name="Linington R.G."/>
            <person name="Eustaquio A.S."/>
        </authorList>
    </citation>
    <scope>NUCLEOTIDE SEQUENCE [LARGE SCALE GENOMIC DNA]</scope>
    <source>
        <strain evidence="1 2">RL18-126-BIB-B</strain>
    </source>
</reference>
<accession>A0ACC7NI84</accession>
<name>A0ACC7NI84_9BURK</name>
<protein>
    <submittedName>
        <fullName evidence="1">Uncharacterized protein</fullName>
    </submittedName>
</protein>
<organism evidence="1 2">
    <name type="scientific">Paraburkholderia rhynchosiae</name>
    <dbReference type="NCBI Taxonomy" id="487049"/>
    <lineage>
        <taxon>Bacteria</taxon>
        <taxon>Pseudomonadati</taxon>
        <taxon>Pseudomonadota</taxon>
        <taxon>Betaproteobacteria</taxon>
        <taxon>Burkholderiales</taxon>
        <taxon>Burkholderiaceae</taxon>
        <taxon>Paraburkholderia</taxon>
    </lineage>
</organism>